<keyword evidence="3" id="KW-1185">Reference proteome</keyword>
<feature type="region of interest" description="Disordered" evidence="1">
    <location>
        <begin position="79"/>
        <end position="104"/>
    </location>
</feature>
<dbReference type="EMBL" id="SRLO01000203">
    <property type="protein sequence ID" value="TNN67493.1"/>
    <property type="molecule type" value="Genomic_DNA"/>
</dbReference>
<sequence length="124" mass="13388">MRNNKKEKKSCSDSTLRRVFPVTFKALGSGLGAYISRQHPKASELVAQGGGTAVTTSMWTKHHVPCGSWLCARCVRRGRTDKQEGGGREGEEEEEGEEGGKPFCVPVAVRLSSPSLSISSPTRP</sequence>
<proteinExistence type="predicted"/>
<comment type="caution">
    <text evidence="2">The sequence shown here is derived from an EMBL/GenBank/DDBJ whole genome shotgun (WGS) entry which is preliminary data.</text>
</comment>
<organism evidence="2 3">
    <name type="scientific">Liparis tanakae</name>
    <name type="common">Tanaka's snailfish</name>
    <dbReference type="NCBI Taxonomy" id="230148"/>
    <lineage>
        <taxon>Eukaryota</taxon>
        <taxon>Metazoa</taxon>
        <taxon>Chordata</taxon>
        <taxon>Craniata</taxon>
        <taxon>Vertebrata</taxon>
        <taxon>Euteleostomi</taxon>
        <taxon>Actinopterygii</taxon>
        <taxon>Neopterygii</taxon>
        <taxon>Teleostei</taxon>
        <taxon>Neoteleostei</taxon>
        <taxon>Acanthomorphata</taxon>
        <taxon>Eupercaria</taxon>
        <taxon>Perciformes</taxon>
        <taxon>Cottioidei</taxon>
        <taxon>Cottales</taxon>
        <taxon>Liparidae</taxon>
        <taxon>Liparis</taxon>
    </lineage>
</organism>
<dbReference type="AlphaFoldDB" id="A0A4Z2HR59"/>
<dbReference type="Proteomes" id="UP000314294">
    <property type="component" value="Unassembled WGS sequence"/>
</dbReference>
<evidence type="ECO:0000313" key="3">
    <source>
        <dbReference type="Proteomes" id="UP000314294"/>
    </source>
</evidence>
<evidence type="ECO:0000313" key="2">
    <source>
        <dbReference type="EMBL" id="TNN67493.1"/>
    </source>
</evidence>
<reference evidence="2 3" key="1">
    <citation type="submission" date="2019-03" db="EMBL/GenBank/DDBJ databases">
        <title>First draft genome of Liparis tanakae, snailfish: a comprehensive survey of snailfish specific genes.</title>
        <authorList>
            <person name="Kim W."/>
            <person name="Song I."/>
            <person name="Jeong J.-H."/>
            <person name="Kim D."/>
            <person name="Kim S."/>
            <person name="Ryu S."/>
            <person name="Song J.Y."/>
            <person name="Lee S.K."/>
        </authorList>
    </citation>
    <scope>NUCLEOTIDE SEQUENCE [LARGE SCALE GENOMIC DNA]</scope>
    <source>
        <tissue evidence="2">Muscle</tissue>
    </source>
</reference>
<gene>
    <name evidence="2" type="ORF">EYF80_022299</name>
</gene>
<accession>A0A4Z2HR59</accession>
<protein>
    <submittedName>
        <fullName evidence="2">Uncharacterized protein</fullName>
    </submittedName>
</protein>
<feature type="compositionally biased region" description="Basic and acidic residues" evidence="1">
    <location>
        <begin position="79"/>
        <end position="89"/>
    </location>
</feature>
<name>A0A4Z2HR59_9TELE</name>
<evidence type="ECO:0000256" key="1">
    <source>
        <dbReference type="SAM" id="MobiDB-lite"/>
    </source>
</evidence>